<evidence type="ECO:0000256" key="1">
    <source>
        <dbReference type="SAM" id="MobiDB-lite"/>
    </source>
</evidence>
<dbReference type="Proteomes" id="UP000489600">
    <property type="component" value="Unassembled WGS sequence"/>
</dbReference>
<dbReference type="EMBL" id="CABITT030000002">
    <property type="protein sequence ID" value="VVA95866.1"/>
    <property type="molecule type" value="Genomic_DNA"/>
</dbReference>
<feature type="compositionally biased region" description="Polar residues" evidence="1">
    <location>
        <begin position="27"/>
        <end position="38"/>
    </location>
</feature>
<reference evidence="2" key="1">
    <citation type="submission" date="2019-07" db="EMBL/GenBank/DDBJ databases">
        <authorList>
            <person name="Dittberner H."/>
        </authorList>
    </citation>
    <scope>NUCLEOTIDE SEQUENCE [LARGE SCALE GENOMIC DNA]</scope>
</reference>
<feature type="compositionally biased region" description="Basic and acidic residues" evidence="1">
    <location>
        <begin position="40"/>
        <end position="51"/>
    </location>
</feature>
<feature type="region of interest" description="Disordered" evidence="1">
    <location>
        <begin position="18"/>
        <end position="71"/>
    </location>
</feature>
<protein>
    <submittedName>
        <fullName evidence="2">Uncharacterized protein</fullName>
    </submittedName>
</protein>
<accession>A0A565B2H2</accession>
<proteinExistence type="predicted"/>
<comment type="caution">
    <text evidence="2">The sequence shown here is derived from an EMBL/GenBank/DDBJ whole genome shotgun (WGS) entry which is preliminary data.</text>
</comment>
<dbReference type="OrthoDB" id="2021107at2759"/>
<gene>
    <name evidence="2" type="ORF">ANE_LOCUS6311</name>
</gene>
<evidence type="ECO:0000313" key="3">
    <source>
        <dbReference type="Proteomes" id="UP000489600"/>
    </source>
</evidence>
<name>A0A565B2H2_9BRAS</name>
<evidence type="ECO:0000313" key="2">
    <source>
        <dbReference type="EMBL" id="VVA95866.1"/>
    </source>
</evidence>
<sequence length="71" mass="7926">MEMKERLGKIEETIKEIVLETKKPSGNAPTNSQDQSTKLLPKEESKPRTDQKGNVQIPGESRANVDSPEPH</sequence>
<keyword evidence="3" id="KW-1185">Reference proteome</keyword>
<dbReference type="AlphaFoldDB" id="A0A565B2H2"/>
<organism evidence="2 3">
    <name type="scientific">Arabis nemorensis</name>
    <dbReference type="NCBI Taxonomy" id="586526"/>
    <lineage>
        <taxon>Eukaryota</taxon>
        <taxon>Viridiplantae</taxon>
        <taxon>Streptophyta</taxon>
        <taxon>Embryophyta</taxon>
        <taxon>Tracheophyta</taxon>
        <taxon>Spermatophyta</taxon>
        <taxon>Magnoliopsida</taxon>
        <taxon>eudicotyledons</taxon>
        <taxon>Gunneridae</taxon>
        <taxon>Pentapetalae</taxon>
        <taxon>rosids</taxon>
        <taxon>malvids</taxon>
        <taxon>Brassicales</taxon>
        <taxon>Brassicaceae</taxon>
        <taxon>Arabideae</taxon>
        <taxon>Arabis</taxon>
    </lineage>
</organism>